<dbReference type="Pfam" id="PF02588">
    <property type="entry name" value="YitT_membrane"/>
    <property type="match status" value="1"/>
</dbReference>
<feature type="transmembrane region" description="Helical" evidence="6">
    <location>
        <begin position="38"/>
        <end position="56"/>
    </location>
</feature>
<reference evidence="8" key="1">
    <citation type="submission" date="2019-03" db="EMBL/GenBank/DDBJ databases">
        <title>Draft Sequence and Annotation of the Mycoplasma phocicerebrale Strain 1049T Genome.</title>
        <authorList>
            <person name="Frasca S.Jr."/>
            <person name="Kutish G.F."/>
            <person name="Castellanos Gell J."/>
            <person name="Michaels D.L."/>
            <person name="Brown D.R."/>
        </authorList>
    </citation>
    <scope>NUCLEOTIDE SEQUENCE</scope>
    <source>
        <strain evidence="8">1049</strain>
    </source>
</reference>
<dbReference type="KEGG" id="mphc:DMC14_000575"/>
<keyword evidence="5 6" id="KW-0472">Membrane</keyword>
<protein>
    <submittedName>
        <fullName evidence="8">YitT family protein</fullName>
    </submittedName>
</protein>
<evidence type="ECO:0000313" key="8">
    <source>
        <dbReference type="EMBL" id="AZZ65298.1"/>
    </source>
</evidence>
<feature type="transmembrane region" description="Helical" evidence="6">
    <location>
        <begin position="120"/>
        <end position="141"/>
    </location>
</feature>
<dbReference type="GO" id="GO:0005886">
    <property type="term" value="C:plasma membrane"/>
    <property type="evidence" value="ECO:0007669"/>
    <property type="project" value="UniProtKB-SubCell"/>
</dbReference>
<feature type="domain" description="DUF2179" evidence="7">
    <location>
        <begin position="324"/>
        <end position="374"/>
    </location>
</feature>
<dbReference type="InterPro" id="IPR003740">
    <property type="entry name" value="YitT"/>
</dbReference>
<feature type="transmembrane region" description="Helical" evidence="6">
    <location>
        <begin position="188"/>
        <end position="209"/>
    </location>
</feature>
<dbReference type="PANTHER" id="PTHR33545:SF5">
    <property type="entry name" value="UPF0750 MEMBRANE PROTEIN YITT"/>
    <property type="match status" value="1"/>
</dbReference>
<proteinExistence type="predicted"/>
<evidence type="ECO:0000256" key="3">
    <source>
        <dbReference type="ARBA" id="ARBA00022692"/>
    </source>
</evidence>
<evidence type="ECO:0000313" key="9">
    <source>
        <dbReference type="Proteomes" id="UP000256585"/>
    </source>
</evidence>
<dbReference type="Pfam" id="PF10035">
    <property type="entry name" value="DUF2179"/>
    <property type="match status" value="1"/>
</dbReference>
<dbReference type="Gene3D" id="3.30.70.120">
    <property type="match status" value="1"/>
</dbReference>
<dbReference type="Proteomes" id="UP000256585">
    <property type="component" value="Chromosome"/>
</dbReference>
<dbReference type="RefSeq" id="WP_116171883.1">
    <property type="nucleotide sequence ID" value="NZ_CP033058.2"/>
</dbReference>
<comment type="subcellular location">
    <subcellularLocation>
        <location evidence="1">Cell membrane</location>
        <topology evidence="1">Multi-pass membrane protein</topology>
    </subcellularLocation>
</comment>
<dbReference type="InterPro" id="IPR051461">
    <property type="entry name" value="UPF0750_membrane"/>
</dbReference>
<keyword evidence="4 6" id="KW-1133">Transmembrane helix</keyword>
<gene>
    <name evidence="8" type="ORF">DMC14_000575</name>
</gene>
<evidence type="ECO:0000256" key="4">
    <source>
        <dbReference type="ARBA" id="ARBA00022989"/>
    </source>
</evidence>
<evidence type="ECO:0000259" key="7">
    <source>
        <dbReference type="Pfam" id="PF10035"/>
    </source>
</evidence>
<keyword evidence="2" id="KW-1003">Cell membrane</keyword>
<name>A0A3Q9VBD1_9BACT</name>
<evidence type="ECO:0000256" key="2">
    <source>
        <dbReference type="ARBA" id="ARBA00022475"/>
    </source>
</evidence>
<keyword evidence="9" id="KW-1185">Reference proteome</keyword>
<dbReference type="InterPro" id="IPR019264">
    <property type="entry name" value="DUF2179"/>
</dbReference>
<dbReference type="AlphaFoldDB" id="A0A3Q9VBD1"/>
<feature type="transmembrane region" description="Helical" evidence="6">
    <location>
        <begin position="267"/>
        <end position="290"/>
    </location>
</feature>
<evidence type="ECO:0000256" key="6">
    <source>
        <dbReference type="SAM" id="Phobius"/>
    </source>
</evidence>
<dbReference type="PANTHER" id="PTHR33545">
    <property type="entry name" value="UPF0750 MEMBRANE PROTEIN YITT-RELATED"/>
    <property type="match status" value="1"/>
</dbReference>
<dbReference type="InterPro" id="IPR015867">
    <property type="entry name" value="N-reg_PII/ATP_PRibTrfase_C"/>
</dbReference>
<evidence type="ECO:0000256" key="5">
    <source>
        <dbReference type="ARBA" id="ARBA00023136"/>
    </source>
</evidence>
<feature type="transmembrane region" description="Helical" evidence="6">
    <location>
        <begin position="230"/>
        <end position="255"/>
    </location>
</feature>
<evidence type="ECO:0000256" key="1">
    <source>
        <dbReference type="ARBA" id="ARBA00004651"/>
    </source>
</evidence>
<feature type="transmembrane region" description="Helical" evidence="6">
    <location>
        <begin position="91"/>
        <end position="113"/>
    </location>
</feature>
<keyword evidence="3 6" id="KW-0812">Transmembrane</keyword>
<dbReference type="OrthoDB" id="387512at2"/>
<sequence>MKRQNPEPEQKTIYRAKIKQKLLRFGSMYRIKNVKIQILLTVIIGLLFGFTQYFFIQITGLYEMGIAAVSQSVARFTNYFMVTKNIAGAKIIYNLIFWLLNLFANIPLFILSYKKISKKFAVLTIIFMVAVSVAGLIISNIPGTSKLLIFGGDNISLLTIGKAIHDTGKVSEHGLLTWNNIQPGGYAIFFYALVWGALQGIFTSLLLIIDGCSGGFDMLSVYLSLKKYKDVGAILMMLHLVSFLIANFFGSYMPFALQQKNWNLQFYFSPAFVAGLIMVLFNGWLLSYLFPKFKMVKVEVISSHWQLILEHINKLTDQKFSTSITDFVGGYSKKPQKSLLIVCLYIEAAKLSQIIAKYDSHAFIVVTELKKVEGYIFLSK</sequence>
<dbReference type="EMBL" id="CP033058">
    <property type="protein sequence ID" value="AZZ65298.1"/>
    <property type="molecule type" value="Genomic_DNA"/>
</dbReference>
<organism evidence="8 9">
    <name type="scientific">Metamycoplasma phocicerebrale</name>
    <dbReference type="NCBI Taxonomy" id="142649"/>
    <lineage>
        <taxon>Bacteria</taxon>
        <taxon>Bacillati</taxon>
        <taxon>Mycoplasmatota</taxon>
        <taxon>Mycoplasmoidales</taxon>
        <taxon>Metamycoplasmataceae</taxon>
        <taxon>Metamycoplasma</taxon>
    </lineage>
</organism>
<accession>A0A3Q9VBD1</accession>